<evidence type="ECO:0000313" key="2">
    <source>
        <dbReference type="EMBL" id="GBP74776.1"/>
    </source>
</evidence>
<sequence>MYVAIPKQKKIRANWYETRSKQELCRQTQNDNNNSIERDCPSPPFGHASSRQAHKLYKVGEKARVIQPTTKAALKPSTSLKIQPETTKKLPANPPSQPSETKTSLLWPEKISREASDVARSIAPLRTSQTRGSEQHPRELKLNRSVVKRCQRKVPANSDCRGLPADVCELIRAKNAALRRASAYPISEYRPRARALHREVKARVREVKNDNWSTLMEEITPNYKAYWAVAKALKSDVIKLQCLLNPPSNFEHVSRVENEVLRRSSLPPKDDLPSASADEIQKLIKELKPRKAPGLDELNTSRRALKRLIRAGVPQDFTFSPLLYSAYTNDIPRPQTGVQLVFFADDTALYLHDSNFRQITPSLQKAIDKLTR</sequence>
<evidence type="ECO:0000256" key="1">
    <source>
        <dbReference type="SAM" id="MobiDB-lite"/>
    </source>
</evidence>
<evidence type="ECO:0008006" key="4">
    <source>
        <dbReference type="Google" id="ProtNLM"/>
    </source>
</evidence>
<evidence type="ECO:0000313" key="3">
    <source>
        <dbReference type="Proteomes" id="UP000299102"/>
    </source>
</evidence>
<gene>
    <name evidence="2" type="ORF">EVAR_98161_1</name>
</gene>
<dbReference type="OrthoDB" id="6781406at2759"/>
<accession>A0A4C1YF65</accession>
<protein>
    <recommendedName>
        <fullName evidence="4">RNA-directed DNA polymerase from transposon BS</fullName>
    </recommendedName>
</protein>
<keyword evidence="3" id="KW-1185">Reference proteome</keyword>
<reference evidence="2 3" key="1">
    <citation type="journal article" date="2019" name="Commun. Biol.">
        <title>The bagworm genome reveals a unique fibroin gene that provides high tensile strength.</title>
        <authorList>
            <person name="Kono N."/>
            <person name="Nakamura H."/>
            <person name="Ohtoshi R."/>
            <person name="Tomita M."/>
            <person name="Numata K."/>
            <person name="Arakawa K."/>
        </authorList>
    </citation>
    <scope>NUCLEOTIDE SEQUENCE [LARGE SCALE GENOMIC DNA]</scope>
</reference>
<proteinExistence type="predicted"/>
<feature type="region of interest" description="Disordered" evidence="1">
    <location>
        <begin position="69"/>
        <end position="103"/>
    </location>
</feature>
<feature type="compositionally biased region" description="Polar residues" evidence="1">
    <location>
        <begin position="76"/>
        <end position="85"/>
    </location>
</feature>
<feature type="region of interest" description="Disordered" evidence="1">
    <location>
        <begin position="29"/>
        <end position="51"/>
    </location>
</feature>
<dbReference type="Proteomes" id="UP000299102">
    <property type="component" value="Unassembled WGS sequence"/>
</dbReference>
<dbReference type="AlphaFoldDB" id="A0A4C1YF65"/>
<organism evidence="2 3">
    <name type="scientific">Eumeta variegata</name>
    <name type="common">Bagworm moth</name>
    <name type="synonym">Eumeta japonica</name>
    <dbReference type="NCBI Taxonomy" id="151549"/>
    <lineage>
        <taxon>Eukaryota</taxon>
        <taxon>Metazoa</taxon>
        <taxon>Ecdysozoa</taxon>
        <taxon>Arthropoda</taxon>
        <taxon>Hexapoda</taxon>
        <taxon>Insecta</taxon>
        <taxon>Pterygota</taxon>
        <taxon>Neoptera</taxon>
        <taxon>Endopterygota</taxon>
        <taxon>Lepidoptera</taxon>
        <taxon>Glossata</taxon>
        <taxon>Ditrysia</taxon>
        <taxon>Tineoidea</taxon>
        <taxon>Psychidae</taxon>
        <taxon>Oiketicinae</taxon>
        <taxon>Eumeta</taxon>
    </lineage>
</organism>
<dbReference type="EMBL" id="BGZK01001222">
    <property type="protein sequence ID" value="GBP74776.1"/>
    <property type="molecule type" value="Genomic_DNA"/>
</dbReference>
<comment type="caution">
    <text evidence="2">The sequence shown here is derived from an EMBL/GenBank/DDBJ whole genome shotgun (WGS) entry which is preliminary data.</text>
</comment>
<name>A0A4C1YF65_EUMVA</name>